<dbReference type="EMBL" id="NVBO01000065">
    <property type="protein sequence ID" value="PFS02703.1"/>
    <property type="molecule type" value="Genomic_DNA"/>
</dbReference>
<dbReference type="AlphaFoldDB" id="A0AA44QBW5"/>
<protein>
    <submittedName>
        <fullName evidence="1">Uncharacterized protein</fullName>
    </submittedName>
</protein>
<accession>A0AA44QBW5</accession>
<reference evidence="1 2" key="1">
    <citation type="submission" date="2017-09" db="EMBL/GenBank/DDBJ databases">
        <title>Large-scale bioinformatics analysis of Bacillus genomes uncovers conserved roles of natural products in bacterial physiology.</title>
        <authorList>
            <consortium name="Agbiome Team Llc"/>
            <person name="Bleich R.M."/>
            <person name="Grubbs K.J."/>
            <person name="Santa Maria K.C."/>
            <person name="Allen S.E."/>
            <person name="Farag S."/>
            <person name="Shank E.A."/>
            <person name="Bowers A."/>
        </authorList>
    </citation>
    <scope>NUCLEOTIDE SEQUENCE [LARGE SCALE GENOMIC DNA]</scope>
    <source>
        <strain evidence="1 2">AFS067272</strain>
    </source>
</reference>
<proteinExistence type="predicted"/>
<evidence type="ECO:0000313" key="2">
    <source>
        <dbReference type="Proteomes" id="UP000226357"/>
    </source>
</evidence>
<dbReference type="RefSeq" id="WP_098522792.1">
    <property type="nucleotide sequence ID" value="NZ_NUYJ01000023.1"/>
</dbReference>
<gene>
    <name evidence="1" type="ORF">COK38_09070</name>
</gene>
<dbReference type="Proteomes" id="UP000226357">
    <property type="component" value="Unassembled WGS sequence"/>
</dbReference>
<sequence>MTRLGAIKAYFAKQEKRVALVIPAFHVSGGQIRVQDFIYGDIVFTRNVVRGLTLKQAQDLQERFNYMILIDEEDENKQEELICQALRKNVPQPKQTQEEKVAQQLETLLKE</sequence>
<evidence type="ECO:0000313" key="1">
    <source>
        <dbReference type="EMBL" id="PFS02703.1"/>
    </source>
</evidence>
<organism evidence="1 2">
    <name type="scientific">Bacillus cereus</name>
    <dbReference type="NCBI Taxonomy" id="1396"/>
    <lineage>
        <taxon>Bacteria</taxon>
        <taxon>Bacillati</taxon>
        <taxon>Bacillota</taxon>
        <taxon>Bacilli</taxon>
        <taxon>Bacillales</taxon>
        <taxon>Bacillaceae</taxon>
        <taxon>Bacillus</taxon>
        <taxon>Bacillus cereus group</taxon>
    </lineage>
</organism>
<name>A0AA44QBW5_BACCE</name>
<comment type="caution">
    <text evidence="1">The sequence shown here is derived from an EMBL/GenBank/DDBJ whole genome shotgun (WGS) entry which is preliminary data.</text>
</comment>